<reference evidence="6 7" key="1">
    <citation type="submission" date="2024-10" db="EMBL/GenBank/DDBJ databases">
        <title>The Natural Products Discovery Center: Release of the First 8490 Sequenced Strains for Exploring Actinobacteria Biosynthetic Diversity.</title>
        <authorList>
            <person name="Kalkreuter E."/>
            <person name="Kautsar S.A."/>
            <person name="Yang D."/>
            <person name="Bader C.D."/>
            <person name="Teijaro C.N."/>
            <person name="Fluegel L."/>
            <person name="Davis C.M."/>
            <person name="Simpson J.R."/>
            <person name="Lauterbach L."/>
            <person name="Steele A.D."/>
            <person name="Gui C."/>
            <person name="Meng S."/>
            <person name="Li G."/>
            <person name="Viehrig K."/>
            <person name="Ye F."/>
            <person name="Su P."/>
            <person name="Kiefer A.F."/>
            <person name="Nichols A."/>
            <person name="Cepeda A.J."/>
            <person name="Yan W."/>
            <person name="Fan B."/>
            <person name="Jiang Y."/>
            <person name="Adhikari A."/>
            <person name="Zheng C.-J."/>
            <person name="Schuster L."/>
            <person name="Cowan T.M."/>
            <person name="Smanski M.J."/>
            <person name="Chevrette M.G."/>
            <person name="De Carvalho L.P.S."/>
            <person name="Shen B."/>
        </authorList>
    </citation>
    <scope>NUCLEOTIDE SEQUENCE [LARGE SCALE GENOMIC DNA]</scope>
    <source>
        <strain evidence="6 7">NPDC019626</strain>
    </source>
</reference>
<keyword evidence="3" id="KW-0804">Transcription</keyword>
<evidence type="ECO:0000256" key="3">
    <source>
        <dbReference type="ARBA" id="ARBA00023163"/>
    </source>
</evidence>
<dbReference type="InterPro" id="IPR001647">
    <property type="entry name" value="HTH_TetR"/>
</dbReference>
<dbReference type="PANTHER" id="PTHR30055:SF148">
    <property type="entry name" value="TETR-FAMILY TRANSCRIPTIONAL REGULATOR"/>
    <property type="match status" value="1"/>
</dbReference>
<evidence type="ECO:0000256" key="2">
    <source>
        <dbReference type="ARBA" id="ARBA00023125"/>
    </source>
</evidence>
<name>A0ABW7WIP2_9NOCA</name>
<dbReference type="PANTHER" id="PTHR30055">
    <property type="entry name" value="HTH-TYPE TRANSCRIPTIONAL REGULATOR RUTR"/>
    <property type="match status" value="1"/>
</dbReference>
<dbReference type="SUPFAM" id="SSF46689">
    <property type="entry name" value="Homeodomain-like"/>
    <property type="match status" value="1"/>
</dbReference>
<evidence type="ECO:0000313" key="6">
    <source>
        <dbReference type="EMBL" id="MFI2322862.1"/>
    </source>
</evidence>
<gene>
    <name evidence="6" type="ORF">ACH47G_20450</name>
</gene>
<evidence type="ECO:0000259" key="5">
    <source>
        <dbReference type="PROSITE" id="PS50977"/>
    </source>
</evidence>
<organism evidence="6 7">
    <name type="scientific">Nocardia beijingensis</name>
    <dbReference type="NCBI Taxonomy" id="95162"/>
    <lineage>
        <taxon>Bacteria</taxon>
        <taxon>Bacillati</taxon>
        <taxon>Actinomycetota</taxon>
        <taxon>Actinomycetes</taxon>
        <taxon>Mycobacteriales</taxon>
        <taxon>Nocardiaceae</taxon>
        <taxon>Nocardia</taxon>
    </lineage>
</organism>
<dbReference type="Gene3D" id="1.10.10.60">
    <property type="entry name" value="Homeodomain-like"/>
    <property type="match status" value="1"/>
</dbReference>
<dbReference type="InterPro" id="IPR009057">
    <property type="entry name" value="Homeodomain-like_sf"/>
</dbReference>
<evidence type="ECO:0000256" key="4">
    <source>
        <dbReference type="PROSITE-ProRule" id="PRU00335"/>
    </source>
</evidence>
<feature type="DNA-binding region" description="H-T-H motif" evidence="4">
    <location>
        <begin position="39"/>
        <end position="58"/>
    </location>
</feature>
<dbReference type="Pfam" id="PF00440">
    <property type="entry name" value="TetR_N"/>
    <property type="match status" value="1"/>
</dbReference>
<comment type="caution">
    <text evidence="6">The sequence shown here is derived from an EMBL/GenBank/DDBJ whole genome shotgun (WGS) entry which is preliminary data.</text>
</comment>
<dbReference type="InterPro" id="IPR011075">
    <property type="entry name" value="TetR_C"/>
</dbReference>
<dbReference type="RefSeq" id="WP_396948305.1">
    <property type="nucleotide sequence ID" value="NZ_JBIRXV010000004.1"/>
</dbReference>
<keyword evidence="1" id="KW-0805">Transcription regulation</keyword>
<keyword evidence="2 4" id="KW-0238">DNA-binding</keyword>
<dbReference type="InterPro" id="IPR036271">
    <property type="entry name" value="Tet_transcr_reg_TetR-rel_C_sf"/>
</dbReference>
<evidence type="ECO:0000256" key="1">
    <source>
        <dbReference type="ARBA" id="ARBA00023015"/>
    </source>
</evidence>
<dbReference type="EMBL" id="JBIRXV010000004">
    <property type="protein sequence ID" value="MFI2322862.1"/>
    <property type="molecule type" value="Genomic_DNA"/>
</dbReference>
<dbReference type="SUPFAM" id="SSF48498">
    <property type="entry name" value="Tetracyclin repressor-like, C-terminal domain"/>
    <property type="match status" value="1"/>
</dbReference>
<feature type="domain" description="HTH tetR-type" evidence="5">
    <location>
        <begin position="16"/>
        <end position="76"/>
    </location>
</feature>
<dbReference type="InterPro" id="IPR050109">
    <property type="entry name" value="HTH-type_TetR-like_transc_reg"/>
</dbReference>
<dbReference type="PROSITE" id="PS01081">
    <property type="entry name" value="HTH_TETR_1"/>
    <property type="match status" value="1"/>
</dbReference>
<accession>A0ABW7WIP2</accession>
<sequence length="197" mass="21282">MTAERRRPAGAAVMQPQVTEAITEAVLAELAEVGYGRLSMEAVARRAGVSKPTVYRRWRSKEEMVAALASTLAVAAAETPDTGTLRGDVLAYLESAAGMLSHPLASRVIPDLLAEASRNPALAQSLLIGARDTRRERAADMLRRAIARGELPAELNIDLALDVLAGPLYWRLMIVGIPIEPDYVDRLTDLLIAGWRG</sequence>
<evidence type="ECO:0000313" key="7">
    <source>
        <dbReference type="Proteomes" id="UP001611450"/>
    </source>
</evidence>
<dbReference type="PRINTS" id="PR00455">
    <property type="entry name" value="HTHTETR"/>
</dbReference>
<protein>
    <submittedName>
        <fullName evidence="6">TetR/AcrR family transcriptional regulator</fullName>
    </submittedName>
</protein>
<proteinExistence type="predicted"/>
<dbReference type="Proteomes" id="UP001611450">
    <property type="component" value="Unassembled WGS sequence"/>
</dbReference>
<dbReference type="Pfam" id="PF16859">
    <property type="entry name" value="TetR_C_11"/>
    <property type="match status" value="1"/>
</dbReference>
<dbReference type="PROSITE" id="PS50977">
    <property type="entry name" value="HTH_TETR_2"/>
    <property type="match status" value="1"/>
</dbReference>
<dbReference type="Gene3D" id="1.10.357.10">
    <property type="entry name" value="Tetracycline Repressor, domain 2"/>
    <property type="match status" value="1"/>
</dbReference>
<keyword evidence="7" id="KW-1185">Reference proteome</keyword>
<dbReference type="InterPro" id="IPR023772">
    <property type="entry name" value="DNA-bd_HTH_TetR-type_CS"/>
</dbReference>